<evidence type="ECO:0000313" key="3">
    <source>
        <dbReference type="Proteomes" id="UP001206925"/>
    </source>
</evidence>
<evidence type="ECO:0000313" key="2">
    <source>
        <dbReference type="EMBL" id="KAI7748784.1"/>
    </source>
</evidence>
<reference evidence="2" key="1">
    <citation type="submission" date="2022-06" db="EMBL/GenBank/DDBJ databases">
        <title>Uncovering the hologenomic basis of an extraordinary plant invasion.</title>
        <authorList>
            <person name="Bieker V.C."/>
            <person name="Martin M.D."/>
            <person name="Gilbert T."/>
            <person name="Hodgins K."/>
            <person name="Battlay P."/>
            <person name="Petersen B."/>
            <person name="Wilson J."/>
        </authorList>
    </citation>
    <scope>NUCLEOTIDE SEQUENCE</scope>
    <source>
        <strain evidence="2">AA19_3_7</strain>
        <tissue evidence="2">Leaf</tissue>
    </source>
</reference>
<dbReference type="InterPro" id="IPR036047">
    <property type="entry name" value="F-box-like_dom_sf"/>
</dbReference>
<dbReference type="PANTHER" id="PTHR45463:SF4">
    <property type="entry name" value="REGULATION PROTEIN, PUTATIVE-RELATED"/>
    <property type="match status" value="1"/>
</dbReference>
<dbReference type="Proteomes" id="UP001206925">
    <property type="component" value="Unassembled WGS sequence"/>
</dbReference>
<dbReference type="SUPFAM" id="SSF81383">
    <property type="entry name" value="F-box domain"/>
    <property type="match status" value="1"/>
</dbReference>
<dbReference type="InterPro" id="IPR005174">
    <property type="entry name" value="KIB1-4_b-propeller"/>
</dbReference>
<dbReference type="InterPro" id="IPR001810">
    <property type="entry name" value="F-box_dom"/>
</dbReference>
<protein>
    <recommendedName>
        <fullName evidence="1">F-box domain-containing protein</fullName>
    </recommendedName>
</protein>
<evidence type="ECO:0000259" key="1">
    <source>
        <dbReference type="PROSITE" id="PS50181"/>
    </source>
</evidence>
<dbReference type="EMBL" id="JAMZMK010006461">
    <property type="protein sequence ID" value="KAI7748784.1"/>
    <property type="molecule type" value="Genomic_DNA"/>
</dbReference>
<organism evidence="2 3">
    <name type="scientific">Ambrosia artemisiifolia</name>
    <name type="common">Common ragweed</name>
    <dbReference type="NCBI Taxonomy" id="4212"/>
    <lineage>
        <taxon>Eukaryota</taxon>
        <taxon>Viridiplantae</taxon>
        <taxon>Streptophyta</taxon>
        <taxon>Embryophyta</taxon>
        <taxon>Tracheophyta</taxon>
        <taxon>Spermatophyta</taxon>
        <taxon>Magnoliopsida</taxon>
        <taxon>eudicotyledons</taxon>
        <taxon>Gunneridae</taxon>
        <taxon>Pentapetalae</taxon>
        <taxon>asterids</taxon>
        <taxon>campanulids</taxon>
        <taxon>Asterales</taxon>
        <taxon>Asteraceae</taxon>
        <taxon>Asteroideae</taxon>
        <taxon>Heliantheae alliance</taxon>
        <taxon>Heliantheae</taxon>
        <taxon>Ambrosia</taxon>
    </lineage>
</organism>
<dbReference type="PROSITE" id="PS50181">
    <property type="entry name" value="FBOX"/>
    <property type="match status" value="1"/>
</dbReference>
<dbReference type="Pfam" id="PF00646">
    <property type="entry name" value="F-box"/>
    <property type="match status" value="1"/>
</dbReference>
<dbReference type="CDD" id="cd09917">
    <property type="entry name" value="F-box_SF"/>
    <property type="match status" value="1"/>
</dbReference>
<dbReference type="Pfam" id="PF03478">
    <property type="entry name" value="Beta-prop_KIB1-4"/>
    <property type="match status" value="1"/>
</dbReference>
<feature type="domain" description="F-box" evidence="1">
    <location>
        <begin position="33"/>
        <end position="88"/>
    </location>
</feature>
<keyword evidence="3" id="KW-1185">Reference proteome</keyword>
<accession>A0AAD5CVN9</accession>
<proteinExistence type="predicted"/>
<dbReference type="AlphaFoldDB" id="A0AAD5CVN9"/>
<comment type="caution">
    <text evidence="2">The sequence shown here is derived from an EMBL/GenBank/DDBJ whole genome shotgun (WGS) entry which is preliminary data.</text>
</comment>
<dbReference type="Gene3D" id="1.20.1280.50">
    <property type="match status" value="1"/>
</dbReference>
<sequence>MAGRKRRKLRLLSETFKDDKRLSMKEKDEQEHHETWSVLPVELLELIISRLTLKDNIRTSSVCKRWLSVALSVRKVNKPPWLMYFPKLGRVFEFYDPSQRKTYSLELPELHGCRICYNKDGWLLLYKPRTQRVLFFNPFTREMIKLPRFEMTYQIVAFSTSPKSPDCILFTVKHVSPTVVAISTCHPGATEWTTVNYHNRLPFVSSIWNKLVFCNGLFYCLSLTGWLGVYDPIEHTWSIRIVPPPRCPDNFFVKNWWKGKFMAEHKGDIFVNKEWVEMKTLDGVTLFASFLSSHARTDLLGMMRNSFGFMVNGVYHTLLTKNDTTLVNSVMIGVNKTRLRAFGLNHLMTFQPSTGKSRGAAPNRIAASKVVHNAEQ</sequence>
<dbReference type="SMART" id="SM00256">
    <property type="entry name" value="FBOX"/>
    <property type="match status" value="1"/>
</dbReference>
<gene>
    <name evidence="2" type="ORF">M8C21_013645</name>
</gene>
<dbReference type="PANTHER" id="PTHR45463">
    <property type="entry name" value="OS09G0392200 PROTEIN"/>
    <property type="match status" value="1"/>
</dbReference>
<name>A0AAD5CVN9_AMBAR</name>